<dbReference type="SUPFAM" id="SSF51735">
    <property type="entry name" value="NAD(P)-binding Rossmann-fold domains"/>
    <property type="match status" value="1"/>
</dbReference>
<dbReference type="EMBL" id="JAOWKX010000006">
    <property type="protein sequence ID" value="MCV2885430.1"/>
    <property type="molecule type" value="Genomic_DNA"/>
</dbReference>
<dbReference type="RefSeq" id="WP_263712722.1">
    <property type="nucleotide sequence ID" value="NZ_JAOWKX010000006.1"/>
</dbReference>
<dbReference type="InterPro" id="IPR050177">
    <property type="entry name" value="Lipid_A_modif_metabolic_enz"/>
</dbReference>
<dbReference type="PANTHER" id="PTHR43245">
    <property type="entry name" value="BIFUNCTIONAL POLYMYXIN RESISTANCE PROTEIN ARNA"/>
    <property type="match status" value="1"/>
</dbReference>
<evidence type="ECO:0000313" key="2">
    <source>
        <dbReference type="EMBL" id="MCV2885430.1"/>
    </source>
</evidence>
<gene>
    <name evidence="2" type="ORF">OE749_12065</name>
</gene>
<protein>
    <submittedName>
        <fullName evidence="2">SDR family oxidoreductase</fullName>
    </submittedName>
</protein>
<sequence>MSSQIKNVLITGSKGYIGPVLIHHIKNHMPNIHITGIDTGYFNETFSDIEQFNQHSPDHYLELDFRTLTEADLIDYDAIIHLAAISNDPMGESYKAVTEDINLKQSIKFAENAKNANVKKFVFASSCSVYGLVEGEDTVSEQSSIAPVTTYAKTKVDFESALKTLSTPSFQCICLRFATACGPSSNLRLDLVLNDFVHSALFKGEINILSDGKPWRPLIDTRDMASALAWAAFNFSFDTPFIALNTGQNKNNFQIKDLANIVAKQLDGVKVNLDEKNQPDKRSYKVDFSQFEALVEDQIPLHSLEDTVSTLTKLMIQLKQDGRLGTFEQRKRLFTLNQLKLSGSLNEQLYWNSQI</sequence>
<evidence type="ECO:0000313" key="3">
    <source>
        <dbReference type="Proteomes" id="UP001652504"/>
    </source>
</evidence>
<dbReference type="InterPro" id="IPR001509">
    <property type="entry name" value="Epimerase_deHydtase"/>
</dbReference>
<dbReference type="Proteomes" id="UP001652504">
    <property type="component" value="Unassembled WGS sequence"/>
</dbReference>
<dbReference type="InterPro" id="IPR036291">
    <property type="entry name" value="NAD(P)-bd_dom_sf"/>
</dbReference>
<comment type="caution">
    <text evidence="2">The sequence shown here is derived from an EMBL/GenBank/DDBJ whole genome shotgun (WGS) entry which is preliminary data.</text>
</comment>
<dbReference type="Pfam" id="PF01370">
    <property type="entry name" value="Epimerase"/>
    <property type="match status" value="1"/>
</dbReference>
<keyword evidence="3" id="KW-1185">Reference proteome</keyword>
<name>A0ABT3A9S9_9ALTE</name>
<feature type="domain" description="NAD-dependent epimerase/dehydratase" evidence="1">
    <location>
        <begin position="8"/>
        <end position="234"/>
    </location>
</feature>
<dbReference type="Gene3D" id="3.40.50.720">
    <property type="entry name" value="NAD(P)-binding Rossmann-like Domain"/>
    <property type="match status" value="1"/>
</dbReference>
<organism evidence="2 3">
    <name type="scientific">Fluctibacter corallii</name>
    <dbReference type="NCBI Taxonomy" id="2984329"/>
    <lineage>
        <taxon>Bacteria</taxon>
        <taxon>Pseudomonadati</taxon>
        <taxon>Pseudomonadota</taxon>
        <taxon>Gammaproteobacteria</taxon>
        <taxon>Alteromonadales</taxon>
        <taxon>Alteromonadaceae</taxon>
        <taxon>Fluctibacter</taxon>
    </lineage>
</organism>
<dbReference type="CDD" id="cd08946">
    <property type="entry name" value="SDR_e"/>
    <property type="match status" value="1"/>
</dbReference>
<accession>A0ABT3A9S9</accession>
<evidence type="ECO:0000259" key="1">
    <source>
        <dbReference type="Pfam" id="PF01370"/>
    </source>
</evidence>
<proteinExistence type="predicted"/>
<reference evidence="2 3" key="1">
    <citation type="submission" date="2022-10" db="EMBL/GenBank/DDBJ databases">
        <title>Aestuariibacter sp. AA17 isolated from Montipora capitata coral fragment.</title>
        <authorList>
            <person name="Emsley S.A."/>
            <person name="Pfannmuller K.M."/>
            <person name="Loughran R.M."/>
            <person name="Shlafstein M."/>
            <person name="Papke E."/>
            <person name="Saw J.H."/>
            <person name="Ushijima B."/>
            <person name="Videau P."/>
        </authorList>
    </citation>
    <scope>NUCLEOTIDE SEQUENCE [LARGE SCALE GENOMIC DNA]</scope>
    <source>
        <strain evidence="2 3">AA17</strain>
    </source>
</reference>
<dbReference type="PANTHER" id="PTHR43245:SF23">
    <property type="entry name" value="NAD(P)-BINDING DOMAIN-CONTAINING PROTEIN"/>
    <property type="match status" value="1"/>
</dbReference>